<organism evidence="2 3">
    <name type="scientific">Rarobacter faecitabidus</name>
    <dbReference type="NCBI Taxonomy" id="13243"/>
    <lineage>
        <taxon>Bacteria</taxon>
        <taxon>Bacillati</taxon>
        <taxon>Actinomycetota</taxon>
        <taxon>Actinomycetes</taxon>
        <taxon>Micrococcales</taxon>
        <taxon>Rarobacteraceae</taxon>
        <taxon>Rarobacter</taxon>
    </lineage>
</organism>
<protein>
    <submittedName>
        <fullName evidence="2">Uncharacterized protein DUF3159</fullName>
    </submittedName>
</protein>
<feature type="transmembrane region" description="Helical" evidence="1">
    <location>
        <begin position="74"/>
        <end position="92"/>
    </location>
</feature>
<evidence type="ECO:0000313" key="2">
    <source>
        <dbReference type="EMBL" id="TQL64545.1"/>
    </source>
</evidence>
<feature type="transmembrane region" description="Helical" evidence="1">
    <location>
        <begin position="164"/>
        <end position="185"/>
    </location>
</feature>
<dbReference type="InterPro" id="IPR016566">
    <property type="entry name" value="UCP010219"/>
</dbReference>
<keyword evidence="3" id="KW-1185">Reference proteome</keyword>
<keyword evidence="1" id="KW-0812">Transmembrane</keyword>
<reference evidence="2 3" key="1">
    <citation type="submission" date="2019-06" db="EMBL/GenBank/DDBJ databases">
        <title>Sequencing the genomes of 1000 actinobacteria strains.</title>
        <authorList>
            <person name="Klenk H.-P."/>
        </authorList>
    </citation>
    <scope>NUCLEOTIDE SEQUENCE [LARGE SCALE GENOMIC DNA]</scope>
    <source>
        <strain evidence="2 3">DSM 4813</strain>
    </source>
</reference>
<dbReference type="RefSeq" id="WP_246046026.1">
    <property type="nucleotide sequence ID" value="NZ_BAAASV010000007.1"/>
</dbReference>
<accession>A0A542ZW13</accession>
<keyword evidence="1" id="KW-1133">Transmembrane helix</keyword>
<gene>
    <name evidence="2" type="ORF">FB461_1051</name>
</gene>
<dbReference type="EMBL" id="VFOS01000001">
    <property type="protein sequence ID" value="TQL64545.1"/>
    <property type="molecule type" value="Genomic_DNA"/>
</dbReference>
<keyword evidence="1" id="KW-0472">Membrane</keyword>
<dbReference type="AlphaFoldDB" id="A0A542ZW13"/>
<evidence type="ECO:0000313" key="3">
    <source>
        <dbReference type="Proteomes" id="UP000315389"/>
    </source>
</evidence>
<comment type="caution">
    <text evidence="2">The sequence shown here is derived from an EMBL/GenBank/DDBJ whole genome shotgun (WGS) entry which is preliminary data.</text>
</comment>
<proteinExistence type="predicted"/>
<feature type="transmembrane region" description="Helical" evidence="1">
    <location>
        <begin position="197"/>
        <end position="215"/>
    </location>
</feature>
<feature type="transmembrane region" description="Helical" evidence="1">
    <location>
        <begin position="18"/>
        <end position="41"/>
    </location>
</feature>
<dbReference type="Pfam" id="PF11361">
    <property type="entry name" value="DUF3159"/>
    <property type="match status" value="1"/>
</dbReference>
<feature type="transmembrane region" description="Helical" evidence="1">
    <location>
        <begin position="98"/>
        <end position="119"/>
    </location>
</feature>
<name>A0A542ZW13_RARFA</name>
<sequence>MTNETGIKSLTGDKFHPLAALGGIRGIIEAMAPGAVFVIVFVATRELLAPVISAGAIALIAVIARLIQRTPITQAFSGVIGVGIGVIWAWRSGAAENYYLWGLLTNAAYLLPILVSILVRWPVVGLIAEGLKAGLTDAGKIERGETKGWTSWRRNPEMMRRYQLATWLWVGLFGLRLVVQVPLYLAQEVGYLGTARLVMGVPLWAVTLWLTWMLVRTPDEDPVDDVAAGRAVGVADSTEVAAGPGVGVADSTDVAAGRAVGVADSTDVAAGRAVGVADSTDVAAGRAVGVADSTDVAGD</sequence>
<evidence type="ECO:0000256" key="1">
    <source>
        <dbReference type="SAM" id="Phobius"/>
    </source>
</evidence>
<feature type="transmembrane region" description="Helical" evidence="1">
    <location>
        <begin position="47"/>
        <end position="67"/>
    </location>
</feature>
<dbReference type="Proteomes" id="UP000315389">
    <property type="component" value="Unassembled WGS sequence"/>
</dbReference>